<dbReference type="EMBL" id="JH992965">
    <property type="protein sequence ID" value="EKX55240.1"/>
    <property type="molecule type" value="Genomic_DNA"/>
</dbReference>
<name>L1K443_GUITC</name>
<sequence length="305" mass="34220">MSSVSWDGELVLDGECGAYQSSDITVCGTCGVTESQSIEFEPTLDGASSPSLVIRPWYRMGQDCDLEFNQFFSCYDQISAIEFSDQDSTITSTSCIGDSRLHLRACSPENTSSDTTTMTSHTLSDVEAGQDSDQVLASIHFDSPTPEATAGSRPATARQGQQRWMKKTKILQEQRDQLLESHNMRDTLDDQLSQCIQKRCKNQKKALLMYLHIAAVTGVVQPLPFREPSSADTFFGWMGFKVNEDMTEEFARGIEELFQADDAPARVKFAINTMHNMFRRAQLIPEEEGGWREAFLGRMHFIFDV</sequence>
<dbReference type="HOGENOM" id="CLU_1130846_0_0_1"/>
<dbReference type="PaxDb" id="55529-EKX55240"/>
<dbReference type="RefSeq" id="XP_005842220.1">
    <property type="nucleotide sequence ID" value="XM_005842163.1"/>
</dbReference>
<evidence type="ECO:0000313" key="3">
    <source>
        <dbReference type="EnsemblProtists" id="EKX55240"/>
    </source>
</evidence>
<proteinExistence type="predicted"/>
<keyword evidence="4" id="KW-1185">Reference proteome</keyword>
<reference evidence="4" key="2">
    <citation type="submission" date="2012-11" db="EMBL/GenBank/DDBJ databases">
        <authorList>
            <person name="Kuo A."/>
            <person name="Curtis B.A."/>
            <person name="Tanifuji G."/>
            <person name="Burki F."/>
            <person name="Gruber A."/>
            <person name="Irimia M."/>
            <person name="Maruyama S."/>
            <person name="Arias M.C."/>
            <person name="Ball S.G."/>
            <person name="Gile G.H."/>
            <person name="Hirakawa Y."/>
            <person name="Hopkins J.F."/>
            <person name="Rensing S.A."/>
            <person name="Schmutz J."/>
            <person name="Symeonidi A."/>
            <person name="Elias M."/>
            <person name="Eveleigh R.J."/>
            <person name="Herman E.K."/>
            <person name="Klute M.J."/>
            <person name="Nakayama T."/>
            <person name="Obornik M."/>
            <person name="Reyes-Prieto A."/>
            <person name="Armbrust E.V."/>
            <person name="Aves S.J."/>
            <person name="Beiko R.G."/>
            <person name="Coutinho P."/>
            <person name="Dacks J.B."/>
            <person name="Durnford D.G."/>
            <person name="Fast N.M."/>
            <person name="Green B.R."/>
            <person name="Grisdale C."/>
            <person name="Hempe F."/>
            <person name="Henrissat B."/>
            <person name="Hoppner M.P."/>
            <person name="Ishida K.-I."/>
            <person name="Kim E."/>
            <person name="Koreny L."/>
            <person name="Kroth P.G."/>
            <person name="Liu Y."/>
            <person name="Malik S.-B."/>
            <person name="Maier U.G."/>
            <person name="McRose D."/>
            <person name="Mock T."/>
            <person name="Neilson J.A."/>
            <person name="Onodera N.T."/>
            <person name="Poole A.M."/>
            <person name="Pritham E.J."/>
            <person name="Richards T.A."/>
            <person name="Rocap G."/>
            <person name="Roy S.W."/>
            <person name="Sarai C."/>
            <person name="Schaack S."/>
            <person name="Shirato S."/>
            <person name="Slamovits C.H."/>
            <person name="Spencer D.F."/>
            <person name="Suzuki S."/>
            <person name="Worden A.Z."/>
            <person name="Zauner S."/>
            <person name="Barry K."/>
            <person name="Bell C."/>
            <person name="Bharti A.K."/>
            <person name="Crow J.A."/>
            <person name="Grimwood J."/>
            <person name="Kramer R."/>
            <person name="Lindquist E."/>
            <person name="Lucas S."/>
            <person name="Salamov A."/>
            <person name="McFadden G.I."/>
            <person name="Lane C.E."/>
            <person name="Keeling P.J."/>
            <person name="Gray M.W."/>
            <person name="Grigoriev I.V."/>
            <person name="Archibald J.M."/>
        </authorList>
    </citation>
    <scope>NUCLEOTIDE SEQUENCE</scope>
    <source>
        <strain evidence="4">CCMP2712</strain>
    </source>
</reference>
<dbReference type="KEGG" id="gtt:GUITHDRAFT_99022"/>
<gene>
    <name evidence="2" type="ORF">GUITHDRAFT_99022</name>
</gene>
<reference evidence="2 4" key="1">
    <citation type="journal article" date="2012" name="Nature">
        <title>Algal genomes reveal evolutionary mosaicism and the fate of nucleomorphs.</title>
        <authorList>
            <consortium name="DOE Joint Genome Institute"/>
            <person name="Curtis B.A."/>
            <person name="Tanifuji G."/>
            <person name="Burki F."/>
            <person name="Gruber A."/>
            <person name="Irimia M."/>
            <person name="Maruyama S."/>
            <person name="Arias M.C."/>
            <person name="Ball S.G."/>
            <person name="Gile G.H."/>
            <person name="Hirakawa Y."/>
            <person name="Hopkins J.F."/>
            <person name="Kuo A."/>
            <person name="Rensing S.A."/>
            <person name="Schmutz J."/>
            <person name="Symeonidi A."/>
            <person name="Elias M."/>
            <person name="Eveleigh R.J."/>
            <person name="Herman E.K."/>
            <person name="Klute M.J."/>
            <person name="Nakayama T."/>
            <person name="Obornik M."/>
            <person name="Reyes-Prieto A."/>
            <person name="Armbrust E.V."/>
            <person name="Aves S.J."/>
            <person name="Beiko R.G."/>
            <person name="Coutinho P."/>
            <person name="Dacks J.B."/>
            <person name="Durnford D.G."/>
            <person name="Fast N.M."/>
            <person name="Green B.R."/>
            <person name="Grisdale C.J."/>
            <person name="Hempel F."/>
            <person name="Henrissat B."/>
            <person name="Hoppner M.P."/>
            <person name="Ishida K."/>
            <person name="Kim E."/>
            <person name="Koreny L."/>
            <person name="Kroth P.G."/>
            <person name="Liu Y."/>
            <person name="Malik S.B."/>
            <person name="Maier U.G."/>
            <person name="McRose D."/>
            <person name="Mock T."/>
            <person name="Neilson J.A."/>
            <person name="Onodera N.T."/>
            <person name="Poole A.M."/>
            <person name="Pritham E.J."/>
            <person name="Richards T.A."/>
            <person name="Rocap G."/>
            <person name="Roy S.W."/>
            <person name="Sarai C."/>
            <person name="Schaack S."/>
            <person name="Shirato S."/>
            <person name="Slamovits C.H."/>
            <person name="Spencer D.F."/>
            <person name="Suzuki S."/>
            <person name="Worden A.Z."/>
            <person name="Zauner S."/>
            <person name="Barry K."/>
            <person name="Bell C."/>
            <person name="Bharti A.K."/>
            <person name="Crow J.A."/>
            <person name="Grimwood J."/>
            <person name="Kramer R."/>
            <person name="Lindquist E."/>
            <person name="Lucas S."/>
            <person name="Salamov A."/>
            <person name="McFadden G.I."/>
            <person name="Lane C.E."/>
            <person name="Keeling P.J."/>
            <person name="Gray M.W."/>
            <person name="Grigoriev I.V."/>
            <person name="Archibald J.M."/>
        </authorList>
    </citation>
    <scope>NUCLEOTIDE SEQUENCE</scope>
    <source>
        <strain evidence="2 4">CCMP2712</strain>
    </source>
</reference>
<dbReference type="GeneID" id="17311852"/>
<evidence type="ECO:0000313" key="4">
    <source>
        <dbReference type="Proteomes" id="UP000011087"/>
    </source>
</evidence>
<accession>L1K443</accession>
<reference evidence="3" key="3">
    <citation type="submission" date="2016-03" db="UniProtKB">
        <authorList>
            <consortium name="EnsemblProtists"/>
        </authorList>
    </citation>
    <scope>IDENTIFICATION</scope>
</reference>
<evidence type="ECO:0000256" key="1">
    <source>
        <dbReference type="SAM" id="MobiDB-lite"/>
    </source>
</evidence>
<dbReference type="AlphaFoldDB" id="L1K443"/>
<evidence type="ECO:0000313" key="2">
    <source>
        <dbReference type="EMBL" id="EKX55240.1"/>
    </source>
</evidence>
<organism evidence="2">
    <name type="scientific">Guillardia theta (strain CCMP2712)</name>
    <name type="common">Cryptophyte</name>
    <dbReference type="NCBI Taxonomy" id="905079"/>
    <lineage>
        <taxon>Eukaryota</taxon>
        <taxon>Cryptophyceae</taxon>
        <taxon>Pyrenomonadales</taxon>
        <taxon>Geminigeraceae</taxon>
        <taxon>Guillardia</taxon>
    </lineage>
</organism>
<dbReference type="Proteomes" id="UP000011087">
    <property type="component" value="Unassembled WGS sequence"/>
</dbReference>
<protein>
    <submittedName>
        <fullName evidence="2 3">Uncharacterized protein</fullName>
    </submittedName>
</protein>
<dbReference type="EnsemblProtists" id="EKX55240">
    <property type="protein sequence ID" value="EKX55240"/>
    <property type="gene ID" value="GUITHDRAFT_99022"/>
</dbReference>
<feature type="region of interest" description="Disordered" evidence="1">
    <location>
        <begin position="142"/>
        <end position="162"/>
    </location>
</feature>